<name>A0A1I3DPY0_9SPHI</name>
<dbReference type="Proteomes" id="UP000198670">
    <property type="component" value="Unassembled WGS sequence"/>
</dbReference>
<protein>
    <submittedName>
        <fullName evidence="1">Uncharacterized protein</fullName>
    </submittedName>
</protein>
<dbReference type="AlphaFoldDB" id="A0A1I3DPY0"/>
<evidence type="ECO:0000313" key="2">
    <source>
        <dbReference type="Proteomes" id="UP000198670"/>
    </source>
</evidence>
<evidence type="ECO:0000313" key="1">
    <source>
        <dbReference type="EMBL" id="SFH88766.1"/>
    </source>
</evidence>
<accession>A0A1I3DPY0</accession>
<reference evidence="1 2" key="1">
    <citation type="submission" date="2016-10" db="EMBL/GenBank/DDBJ databases">
        <authorList>
            <person name="de Groot N.N."/>
        </authorList>
    </citation>
    <scope>NUCLEOTIDE SEQUENCE [LARGE SCALE GENOMIC DNA]</scope>
    <source>
        <strain evidence="1 2">RK1</strain>
    </source>
</reference>
<dbReference type="EMBL" id="FOQO01000001">
    <property type="protein sequence ID" value="SFH88766.1"/>
    <property type="molecule type" value="Genomic_DNA"/>
</dbReference>
<organism evidence="1 2">
    <name type="scientific">Parapedobacter indicus</name>
    <dbReference type="NCBI Taxonomy" id="1477437"/>
    <lineage>
        <taxon>Bacteria</taxon>
        <taxon>Pseudomonadati</taxon>
        <taxon>Bacteroidota</taxon>
        <taxon>Sphingobacteriia</taxon>
        <taxon>Sphingobacteriales</taxon>
        <taxon>Sphingobacteriaceae</taxon>
        <taxon>Parapedobacter</taxon>
    </lineage>
</organism>
<keyword evidence="2" id="KW-1185">Reference proteome</keyword>
<gene>
    <name evidence="1" type="ORF">SAMN05444682_101582</name>
</gene>
<sequence length="69" mass="8199">MHVSFTNRLIKNQLSKDVFNHLNETFPKEERLLEHKHSASQPAQYSLKGGRPYSRIKGFAIRYLFFTFQ</sequence>
<proteinExistence type="predicted"/>
<dbReference type="STRING" id="1477437.SAMN05444682_101582"/>